<keyword evidence="3" id="KW-0808">Transferase</keyword>
<protein>
    <submittedName>
        <fullName evidence="4">Uncharacterized protein</fullName>
    </submittedName>
</protein>
<evidence type="ECO:0000313" key="4">
    <source>
        <dbReference type="EMBL" id="KAK9907859.1"/>
    </source>
</evidence>
<dbReference type="Gene3D" id="3.40.50.2000">
    <property type="entry name" value="Glycogen Phosphorylase B"/>
    <property type="match status" value="2"/>
</dbReference>
<evidence type="ECO:0000256" key="1">
    <source>
        <dbReference type="ARBA" id="ARBA00009995"/>
    </source>
</evidence>
<organism evidence="4 5">
    <name type="scientific">Rubus argutus</name>
    <name type="common">Southern blackberry</name>
    <dbReference type="NCBI Taxonomy" id="59490"/>
    <lineage>
        <taxon>Eukaryota</taxon>
        <taxon>Viridiplantae</taxon>
        <taxon>Streptophyta</taxon>
        <taxon>Embryophyta</taxon>
        <taxon>Tracheophyta</taxon>
        <taxon>Spermatophyta</taxon>
        <taxon>Magnoliopsida</taxon>
        <taxon>eudicotyledons</taxon>
        <taxon>Gunneridae</taxon>
        <taxon>Pentapetalae</taxon>
        <taxon>rosids</taxon>
        <taxon>fabids</taxon>
        <taxon>Rosales</taxon>
        <taxon>Rosaceae</taxon>
        <taxon>Rosoideae</taxon>
        <taxon>Rosoideae incertae sedis</taxon>
        <taxon>Rubus</taxon>
    </lineage>
</organism>
<proteinExistence type="inferred from homology"/>
<dbReference type="PANTHER" id="PTHR48049">
    <property type="entry name" value="GLYCOSYLTRANSFERASE"/>
    <property type="match status" value="1"/>
</dbReference>
<keyword evidence="5" id="KW-1185">Reference proteome</keyword>
<dbReference type="FunFam" id="3.40.50.2000:FF:000087">
    <property type="entry name" value="Glycosyltransferase"/>
    <property type="match status" value="1"/>
</dbReference>
<dbReference type="GO" id="GO:0035251">
    <property type="term" value="F:UDP-glucosyltransferase activity"/>
    <property type="evidence" value="ECO:0007669"/>
    <property type="project" value="InterPro"/>
</dbReference>
<keyword evidence="2" id="KW-0328">Glycosyltransferase</keyword>
<dbReference type="FunFam" id="3.40.50.2000:FF:000037">
    <property type="entry name" value="Glycosyltransferase"/>
    <property type="match status" value="1"/>
</dbReference>
<dbReference type="PANTHER" id="PTHR48049:SF91">
    <property type="entry name" value="UDP-GLYCOSYLTRANSFERASE 79B7-RELATED"/>
    <property type="match status" value="1"/>
</dbReference>
<comment type="caution">
    <text evidence="4">The sequence shown here is derived from an EMBL/GenBank/DDBJ whole genome shotgun (WGS) entry which is preliminary data.</text>
</comment>
<dbReference type="CDD" id="cd03784">
    <property type="entry name" value="GT1_Gtf-like"/>
    <property type="match status" value="1"/>
</dbReference>
<accession>A0AAW1VSU6</accession>
<dbReference type="InterPro" id="IPR002213">
    <property type="entry name" value="UDP_glucos_trans"/>
</dbReference>
<evidence type="ECO:0000313" key="5">
    <source>
        <dbReference type="Proteomes" id="UP001457282"/>
    </source>
</evidence>
<dbReference type="Pfam" id="PF00201">
    <property type="entry name" value="UDPGT"/>
    <property type="match status" value="1"/>
</dbReference>
<comment type="similarity">
    <text evidence="1">Belongs to the UDP-glycosyltransferase family.</text>
</comment>
<dbReference type="EMBL" id="JBEDUW010000011">
    <property type="protein sequence ID" value="KAK9907859.1"/>
    <property type="molecule type" value="Genomic_DNA"/>
</dbReference>
<sequence>MDLSSFHIAMFPWLAIGHMTPYVHLANELASRGHRITILVPKKARDQLQHLNLHTNLIVFCPVLVPHVEGLPEGTETASEIPISATSLLATAMDKTRKQLEEYLEVHMPDMVFYDTAHWIPELTRKLGIKSICYNVICAAALAIALVPARNVPKGQSITPEELENPPAGYPSQTVVLRGAEAKSLMFITKPFGDGITFYDRTTTAMKECDAISIRTCRELEGDMCDYMEAQFKKNVLLTGPVLAPGDKKGPLEERWAKWLGGFDPGSVVFCAFGTQYILEKEQFQELVLGFELTGLPFFIALKPPVGCDSVEEALPEGFEERVKGRAVVFGGWVQQPLILSHTSVGCFVNHCGFGSMWESLMSDNQIVLVPHLGDQILNAKLLVKELKVAVEVEKEANGWFSKESLSKAIRSVMDKESVVGIMMKKNHAKWIETLSSQGFMSGYVDRFVQSLKELCKVARV</sequence>
<evidence type="ECO:0000256" key="2">
    <source>
        <dbReference type="ARBA" id="ARBA00022676"/>
    </source>
</evidence>
<dbReference type="Proteomes" id="UP001457282">
    <property type="component" value="Unassembled WGS sequence"/>
</dbReference>
<evidence type="ECO:0000256" key="3">
    <source>
        <dbReference type="ARBA" id="ARBA00022679"/>
    </source>
</evidence>
<dbReference type="InterPro" id="IPR050481">
    <property type="entry name" value="UDP-glycosyltransf_plant"/>
</dbReference>
<reference evidence="4 5" key="1">
    <citation type="journal article" date="2023" name="G3 (Bethesda)">
        <title>A chromosome-length genome assembly and annotation of blackberry (Rubus argutus, cv. 'Hillquist').</title>
        <authorList>
            <person name="Bruna T."/>
            <person name="Aryal R."/>
            <person name="Dudchenko O."/>
            <person name="Sargent D.J."/>
            <person name="Mead D."/>
            <person name="Buti M."/>
            <person name="Cavallini A."/>
            <person name="Hytonen T."/>
            <person name="Andres J."/>
            <person name="Pham M."/>
            <person name="Weisz D."/>
            <person name="Mascagni F."/>
            <person name="Usai G."/>
            <person name="Natali L."/>
            <person name="Bassil N."/>
            <person name="Fernandez G.E."/>
            <person name="Lomsadze A."/>
            <person name="Armour M."/>
            <person name="Olukolu B."/>
            <person name="Poorten T."/>
            <person name="Britton C."/>
            <person name="Davik J."/>
            <person name="Ashrafi H."/>
            <person name="Aiden E.L."/>
            <person name="Borodovsky M."/>
            <person name="Worthington M."/>
        </authorList>
    </citation>
    <scope>NUCLEOTIDE SEQUENCE [LARGE SCALE GENOMIC DNA]</scope>
    <source>
        <strain evidence="4">PI 553951</strain>
    </source>
</reference>
<name>A0AAW1VSU6_RUBAR</name>
<dbReference type="SUPFAM" id="SSF53756">
    <property type="entry name" value="UDP-Glycosyltransferase/glycogen phosphorylase"/>
    <property type="match status" value="1"/>
</dbReference>
<gene>
    <name evidence="4" type="ORF">M0R45_000046</name>
</gene>
<dbReference type="AlphaFoldDB" id="A0AAW1VSU6"/>